<keyword evidence="1" id="KW-0812">Transmembrane</keyword>
<keyword evidence="1" id="KW-1133">Transmembrane helix</keyword>
<name>I4YM43_9HYPH</name>
<protein>
    <recommendedName>
        <fullName evidence="4">DUF2474 domain-containing protein</fullName>
    </recommendedName>
</protein>
<proteinExistence type="predicted"/>
<dbReference type="Proteomes" id="UP000003947">
    <property type="component" value="Unassembled WGS sequence"/>
</dbReference>
<dbReference type="HOGENOM" id="CLU_3236075_0_0_5"/>
<evidence type="ECO:0000256" key="1">
    <source>
        <dbReference type="SAM" id="Phobius"/>
    </source>
</evidence>
<evidence type="ECO:0000313" key="3">
    <source>
        <dbReference type="Proteomes" id="UP000003947"/>
    </source>
</evidence>
<evidence type="ECO:0008006" key="4">
    <source>
        <dbReference type="Google" id="ProtNLM"/>
    </source>
</evidence>
<dbReference type="STRING" id="864069.MicloDRAFT_00057550"/>
<evidence type="ECO:0000313" key="2">
    <source>
        <dbReference type="EMBL" id="EIM25035.1"/>
    </source>
</evidence>
<dbReference type="AlphaFoldDB" id="I4YM43"/>
<accession>I4YM43</accession>
<keyword evidence="1" id="KW-0472">Membrane</keyword>
<dbReference type="PATRIC" id="fig|864069.3.peg.6177"/>
<organism evidence="2 3">
    <name type="scientific">Microvirga lotononidis</name>
    <dbReference type="NCBI Taxonomy" id="864069"/>
    <lineage>
        <taxon>Bacteria</taxon>
        <taxon>Pseudomonadati</taxon>
        <taxon>Pseudomonadota</taxon>
        <taxon>Alphaproteobacteria</taxon>
        <taxon>Hyphomicrobiales</taxon>
        <taxon>Methylobacteriaceae</taxon>
        <taxon>Microvirga</taxon>
    </lineage>
</organism>
<sequence>MQAEMDRPPETRSKRLLWFVMMYVASLAVFAVLVYGLRGIIPH</sequence>
<feature type="transmembrane region" description="Helical" evidence="1">
    <location>
        <begin position="16"/>
        <end position="37"/>
    </location>
</feature>
<dbReference type="EMBL" id="JH660647">
    <property type="protein sequence ID" value="EIM25035.1"/>
    <property type="molecule type" value="Genomic_DNA"/>
</dbReference>
<keyword evidence="3" id="KW-1185">Reference proteome</keyword>
<reference evidence="2 3" key="1">
    <citation type="submission" date="2012-02" db="EMBL/GenBank/DDBJ databases">
        <title>Improved High-Quality Draft sequence of Microvirga sp. WSM3557.</title>
        <authorList>
            <consortium name="US DOE Joint Genome Institute"/>
            <person name="Lucas S."/>
            <person name="Han J."/>
            <person name="Lapidus A."/>
            <person name="Cheng J.-F."/>
            <person name="Goodwin L."/>
            <person name="Pitluck S."/>
            <person name="Peters L."/>
            <person name="Zhang X."/>
            <person name="Detter J.C."/>
            <person name="Han C."/>
            <person name="Tapia R."/>
            <person name="Land M."/>
            <person name="Hauser L."/>
            <person name="Kyrpides N."/>
            <person name="Ivanova N."/>
            <person name="Pagani I."/>
            <person name="Brau L."/>
            <person name="Yates R."/>
            <person name="O'Hara G."/>
            <person name="Rui T."/>
            <person name="Howieson J."/>
            <person name="Reeve W."/>
            <person name="Woyke T."/>
        </authorList>
    </citation>
    <scope>NUCLEOTIDE SEQUENCE [LARGE SCALE GENOMIC DNA]</scope>
    <source>
        <strain evidence="2 3">WSM3557</strain>
    </source>
</reference>
<gene>
    <name evidence="2" type="ORF">MicloDRAFT_00057550</name>
</gene>